<feature type="region of interest" description="Disordered" evidence="1">
    <location>
        <begin position="1"/>
        <end position="58"/>
    </location>
</feature>
<proteinExistence type="predicted"/>
<sequence>MDLAAGGPRDRRGRLGGQRAEVAARRGAIDLGGRRPARPARQREGGHGAGDVEGGGRRWWRGVMNPVARRDRRGGVEAEGGDGADDVEAAAWRGAMEAATAARHDGGRGGVLTRDGREGGAIGMGMEGRATRWLDG</sequence>
<reference evidence="2" key="1">
    <citation type="journal article" date="2005" name="PLoS Biol.">
        <title>The genomes of Oryza sativa: a history of duplications.</title>
        <authorList>
            <person name="Yu J."/>
            <person name="Wang J."/>
            <person name="Lin W."/>
            <person name="Li S."/>
            <person name="Li H."/>
            <person name="Zhou J."/>
            <person name="Ni P."/>
            <person name="Dong W."/>
            <person name="Hu S."/>
            <person name="Zeng C."/>
            <person name="Zhang J."/>
            <person name="Zhang Y."/>
            <person name="Li R."/>
            <person name="Xu Z."/>
            <person name="Li S."/>
            <person name="Li X."/>
            <person name="Zheng H."/>
            <person name="Cong L."/>
            <person name="Lin L."/>
            <person name="Yin J."/>
            <person name="Geng J."/>
            <person name="Li G."/>
            <person name="Shi J."/>
            <person name="Liu J."/>
            <person name="Lv H."/>
            <person name="Li J."/>
            <person name="Wang J."/>
            <person name="Deng Y."/>
            <person name="Ran L."/>
            <person name="Shi X."/>
            <person name="Wang X."/>
            <person name="Wu Q."/>
            <person name="Li C."/>
            <person name="Ren X."/>
            <person name="Wang J."/>
            <person name="Wang X."/>
            <person name="Li D."/>
            <person name="Liu D."/>
            <person name="Zhang X."/>
            <person name="Ji Z."/>
            <person name="Zhao W."/>
            <person name="Sun Y."/>
            <person name="Zhang Z."/>
            <person name="Bao J."/>
            <person name="Han Y."/>
            <person name="Dong L."/>
            <person name="Ji J."/>
            <person name="Chen P."/>
            <person name="Wu S."/>
            <person name="Liu J."/>
            <person name="Xiao Y."/>
            <person name="Bu D."/>
            <person name="Tan J."/>
            <person name="Yang L."/>
            <person name="Ye C."/>
            <person name="Zhang J."/>
            <person name="Xu J."/>
            <person name="Zhou Y."/>
            <person name="Yu Y."/>
            <person name="Zhang B."/>
            <person name="Zhuang S."/>
            <person name="Wei H."/>
            <person name="Liu B."/>
            <person name="Lei M."/>
            <person name="Yu H."/>
            <person name="Li Y."/>
            <person name="Xu H."/>
            <person name="Wei S."/>
            <person name="He X."/>
            <person name="Fang L."/>
            <person name="Zhang Z."/>
            <person name="Zhang Y."/>
            <person name="Huang X."/>
            <person name="Su Z."/>
            <person name="Tong W."/>
            <person name="Li J."/>
            <person name="Tong Z."/>
            <person name="Li S."/>
            <person name="Ye J."/>
            <person name="Wang L."/>
            <person name="Fang L."/>
            <person name="Lei T."/>
            <person name="Chen C."/>
            <person name="Chen H."/>
            <person name="Xu Z."/>
            <person name="Li H."/>
            <person name="Huang H."/>
            <person name="Zhang F."/>
            <person name="Xu H."/>
            <person name="Li N."/>
            <person name="Zhao C."/>
            <person name="Li S."/>
            <person name="Dong L."/>
            <person name="Huang Y."/>
            <person name="Li L."/>
            <person name="Xi Y."/>
            <person name="Qi Q."/>
            <person name="Li W."/>
            <person name="Zhang B."/>
            <person name="Hu W."/>
            <person name="Zhang Y."/>
            <person name="Tian X."/>
            <person name="Jiao Y."/>
            <person name="Liang X."/>
            <person name="Jin J."/>
            <person name="Gao L."/>
            <person name="Zheng W."/>
            <person name="Hao B."/>
            <person name="Liu S."/>
            <person name="Wang W."/>
            <person name="Yuan L."/>
            <person name="Cao M."/>
            <person name="McDermott J."/>
            <person name="Samudrala R."/>
            <person name="Wang J."/>
            <person name="Wong G.K."/>
            <person name="Yang H."/>
        </authorList>
    </citation>
    <scope>NUCLEOTIDE SEQUENCE [LARGE SCALE GENOMIC DNA]</scope>
</reference>
<gene>
    <name evidence="2" type="ORF">OsJ_18379</name>
</gene>
<reference evidence="2" key="2">
    <citation type="submission" date="2008-12" db="EMBL/GenBank/DDBJ databases">
        <title>Improved gene annotation of the rice (Oryza sativa) genomes.</title>
        <authorList>
            <person name="Wang J."/>
            <person name="Li R."/>
            <person name="Fan W."/>
            <person name="Huang Q."/>
            <person name="Zhang J."/>
            <person name="Zhou Y."/>
            <person name="Hu Y."/>
            <person name="Zi S."/>
            <person name="Li J."/>
            <person name="Ni P."/>
            <person name="Zheng H."/>
            <person name="Zhang Y."/>
            <person name="Zhao M."/>
            <person name="Hao Q."/>
            <person name="McDermott J."/>
            <person name="Samudrala R."/>
            <person name="Kristiansen K."/>
            <person name="Wong G.K.-S."/>
        </authorList>
    </citation>
    <scope>NUCLEOTIDE SEQUENCE</scope>
</reference>
<accession>B9FPC7</accession>
<feature type="region of interest" description="Disordered" evidence="1">
    <location>
        <begin position="100"/>
        <end position="136"/>
    </location>
</feature>
<organism evidence="2">
    <name type="scientific">Oryza sativa subsp. japonica</name>
    <name type="common">Rice</name>
    <dbReference type="NCBI Taxonomy" id="39947"/>
    <lineage>
        <taxon>Eukaryota</taxon>
        <taxon>Viridiplantae</taxon>
        <taxon>Streptophyta</taxon>
        <taxon>Embryophyta</taxon>
        <taxon>Tracheophyta</taxon>
        <taxon>Spermatophyta</taxon>
        <taxon>Magnoliopsida</taxon>
        <taxon>Liliopsida</taxon>
        <taxon>Poales</taxon>
        <taxon>Poaceae</taxon>
        <taxon>BOP clade</taxon>
        <taxon>Oryzoideae</taxon>
        <taxon>Oryzeae</taxon>
        <taxon>Oryzinae</taxon>
        <taxon>Oryza</taxon>
        <taxon>Oryza sativa</taxon>
    </lineage>
</organism>
<dbReference type="Proteomes" id="UP000007752">
    <property type="component" value="Chromosome 5"/>
</dbReference>
<evidence type="ECO:0000313" key="2">
    <source>
        <dbReference type="EMBL" id="EEE63562.1"/>
    </source>
</evidence>
<dbReference type="AlphaFoldDB" id="B9FPC7"/>
<dbReference type="EMBL" id="CM000142">
    <property type="protein sequence ID" value="EEE63562.1"/>
    <property type="molecule type" value="Genomic_DNA"/>
</dbReference>
<evidence type="ECO:0000256" key="1">
    <source>
        <dbReference type="SAM" id="MobiDB-lite"/>
    </source>
</evidence>
<name>B9FPC7_ORYSJ</name>
<protein>
    <submittedName>
        <fullName evidence="2">Uncharacterized protein</fullName>
    </submittedName>
</protein>